<dbReference type="Proteomes" id="UP001472677">
    <property type="component" value="Unassembled WGS sequence"/>
</dbReference>
<feature type="compositionally biased region" description="Polar residues" evidence="2">
    <location>
        <begin position="135"/>
        <end position="150"/>
    </location>
</feature>
<feature type="domain" description="CCHC-type" evidence="3">
    <location>
        <begin position="108"/>
        <end position="122"/>
    </location>
</feature>
<protein>
    <recommendedName>
        <fullName evidence="3">CCHC-type domain-containing protein</fullName>
    </recommendedName>
</protein>
<keyword evidence="5" id="KW-1185">Reference proteome</keyword>
<feature type="region of interest" description="Disordered" evidence="2">
    <location>
        <begin position="66"/>
        <end position="179"/>
    </location>
</feature>
<evidence type="ECO:0000313" key="5">
    <source>
        <dbReference type="Proteomes" id="UP001472677"/>
    </source>
</evidence>
<dbReference type="EMBL" id="JBBPBM010000037">
    <property type="protein sequence ID" value="KAK8528255.1"/>
    <property type="molecule type" value="Genomic_DNA"/>
</dbReference>
<accession>A0ABR2D390</accession>
<evidence type="ECO:0000256" key="1">
    <source>
        <dbReference type="PROSITE-ProRule" id="PRU00047"/>
    </source>
</evidence>
<reference evidence="4 5" key="1">
    <citation type="journal article" date="2024" name="G3 (Bethesda)">
        <title>Genome assembly of Hibiscus sabdariffa L. provides insights into metabolisms of medicinal natural products.</title>
        <authorList>
            <person name="Kim T."/>
        </authorList>
    </citation>
    <scope>NUCLEOTIDE SEQUENCE [LARGE SCALE GENOMIC DNA]</scope>
    <source>
        <strain evidence="4">TK-2024</strain>
        <tissue evidence="4">Old leaves</tissue>
    </source>
</reference>
<keyword evidence="1" id="KW-0863">Zinc-finger</keyword>
<feature type="compositionally biased region" description="Low complexity" evidence="2">
    <location>
        <begin position="151"/>
        <end position="169"/>
    </location>
</feature>
<keyword evidence="1" id="KW-0862">Zinc</keyword>
<organism evidence="4 5">
    <name type="scientific">Hibiscus sabdariffa</name>
    <name type="common">roselle</name>
    <dbReference type="NCBI Taxonomy" id="183260"/>
    <lineage>
        <taxon>Eukaryota</taxon>
        <taxon>Viridiplantae</taxon>
        <taxon>Streptophyta</taxon>
        <taxon>Embryophyta</taxon>
        <taxon>Tracheophyta</taxon>
        <taxon>Spermatophyta</taxon>
        <taxon>Magnoliopsida</taxon>
        <taxon>eudicotyledons</taxon>
        <taxon>Gunneridae</taxon>
        <taxon>Pentapetalae</taxon>
        <taxon>rosids</taxon>
        <taxon>malvids</taxon>
        <taxon>Malvales</taxon>
        <taxon>Malvaceae</taxon>
        <taxon>Malvoideae</taxon>
        <taxon>Hibiscus</taxon>
    </lineage>
</organism>
<comment type="caution">
    <text evidence="4">The sequence shown here is derived from an EMBL/GenBank/DDBJ whole genome shotgun (WGS) entry which is preliminary data.</text>
</comment>
<dbReference type="InterPro" id="IPR001878">
    <property type="entry name" value="Znf_CCHC"/>
</dbReference>
<evidence type="ECO:0000259" key="3">
    <source>
        <dbReference type="PROSITE" id="PS50158"/>
    </source>
</evidence>
<keyword evidence="1" id="KW-0479">Metal-binding</keyword>
<dbReference type="PROSITE" id="PS50158">
    <property type="entry name" value="ZF_CCHC"/>
    <property type="match status" value="1"/>
</dbReference>
<feature type="compositionally biased region" description="Basic and acidic residues" evidence="2">
    <location>
        <begin position="18"/>
        <end position="41"/>
    </location>
</feature>
<feature type="region of interest" description="Disordered" evidence="2">
    <location>
        <begin position="1"/>
        <end position="43"/>
    </location>
</feature>
<evidence type="ECO:0000313" key="4">
    <source>
        <dbReference type="EMBL" id="KAK8528255.1"/>
    </source>
</evidence>
<proteinExistence type="predicted"/>
<feature type="compositionally biased region" description="Basic residues" evidence="2">
    <location>
        <begin position="170"/>
        <end position="179"/>
    </location>
</feature>
<name>A0ABR2D390_9ROSI</name>
<gene>
    <name evidence="4" type="ORF">V6N12_074789</name>
</gene>
<sequence>MDGFGADGVRVNPEIESDSDKSNELHSDHDYDSDGPRKPEDYVNECYHKSTQVAIYSNIISPVKVTNMEPILPPAIRRPPGRPTKTRRKEADDVNNPKLSERGQQSNCSKCGMSGHNKRTCRGQAGANQPVRRPTPSSHGPANHHPPSNKQHQPSSTHQQQPSSSYQQRPQRKKLPTRR</sequence>
<evidence type="ECO:0000256" key="2">
    <source>
        <dbReference type="SAM" id="MobiDB-lite"/>
    </source>
</evidence>